<dbReference type="PANTHER" id="PTHR43877">
    <property type="entry name" value="AMINOALKYLPHOSPHONATE N-ACETYLTRANSFERASE-RELATED-RELATED"/>
    <property type="match status" value="1"/>
</dbReference>
<dbReference type="InterPro" id="IPR016181">
    <property type="entry name" value="Acyl_CoA_acyltransferase"/>
</dbReference>
<dbReference type="Pfam" id="PF00583">
    <property type="entry name" value="Acetyltransf_1"/>
    <property type="match status" value="1"/>
</dbReference>
<evidence type="ECO:0000259" key="3">
    <source>
        <dbReference type="PROSITE" id="PS51186"/>
    </source>
</evidence>
<dbReference type="CDD" id="cd04301">
    <property type="entry name" value="NAT_SF"/>
    <property type="match status" value="1"/>
</dbReference>
<dbReference type="PANTHER" id="PTHR43877:SF2">
    <property type="entry name" value="AMINOALKYLPHOSPHONATE N-ACETYLTRANSFERASE-RELATED"/>
    <property type="match status" value="1"/>
</dbReference>
<comment type="caution">
    <text evidence="4">The sequence shown here is derived from an EMBL/GenBank/DDBJ whole genome shotgun (WGS) entry which is preliminary data.</text>
</comment>
<feature type="domain" description="N-acetyltransferase" evidence="3">
    <location>
        <begin position="2"/>
        <end position="166"/>
    </location>
</feature>
<accession>A0ABV2EG82</accession>
<dbReference type="Gene3D" id="3.40.630.30">
    <property type="match status" value="1"/>
</dbReference>
<keyword evidence="5" id="KW-1185">Reference proteome</keyword>
<dbReference type="EMBL" id="JBEPLU010000001">
    <property type="protein sequence ID" value="MET3525371.1"/>
    <property type="molecule type" value="Genomic_DNA"/>
</dbReference>
<keyword evidence="2" id="KW-0012">Acyltransferase</keyword>
<dbReference type="RefSeq" id="WP_331932353.1">
    <property type="nucleotide sequence ID" value="NZ_JBEPLU010000001.1"/>
</dbReference>
<dbReference type="PROSITE" id="PS51186">
    <property type="entry name" value="GNAT"/>
    <property type="match status" value="1"/>
</dbReference>
<dbReference type="Proteomes" id="UP001549110">
    <property type="component" value="Unassembled WGS sequence"/>
</dbReference>
<gene>
    <name evidence="4" type="ORF">ABID41_000466</name>
</gene>
<dbReference type="InterPro" id="IPR050832">
    <property type="entry name" value="Bact_Acetyltransf"/>
</dbReference>
<proteinExistence type="predicted"/>
<dbReference type="SUPFAM" id="SSF55729">
    <property type="entry name" value="Acyl-CoA N-acyltransferases (Nat)"/>
    <property type="match status" value="1"/>
</dbReference>
<keyword evidence="1" id="KW-0808">Transferase</keyword>
<organism evidence="4 5">
    <name type="scientific">Phenylobacterium koreense</name>
    <dbReference type="NCBI Taxonomy" id="266125"/>
    <lineage>
        <taxon>Bacteria</taxon>
        <taxon>Pseudomonadati</taxon>
        <taxon>Pseudomonadota</taxon>
        <taxon>Alphaproteobacteria</taxon>
        <taxon>Caulobacterales</taxon>
        <taxon>Caulobacteraceae</taxon>
        <taxon>Phenylobacterium</taxon>
    </lineage>
</organism>
<reference evidence="4 5" key="1">
    <citation type="submission" date="2024-06" db="EMBL/GenBank/DDBJ databases">
        <title>Genomic Encyclopedia of Type Strains, Phase IV (KMG-IV): sequencing the most valuable type-strain genomes for metagenomic binning, comparative biology and taxonomic classification.</title>
        <authorList>
            <person name="Goeker M."/>
        </authorList>
    </citation>
    <scope>NUCLEOTIDE SEQUENCE [LARGE SCALE GENOMIC DNA]</scope>
    <source>
        <strain evidence="4 5">DSM 17809</strain>
    </source>
</reference>
<evidence type="ECO:0000313" key="4">
    <source>
        <dbReference type="EMBL" id="MET3525371.1"/>
    </source>
</evidence>
<protein>
    <submittedName>
        <fullName evidence="4">GNAT superfamily N-acetyltransferase</fullName>
    </submittedName>
</protein>
<name>A0ABV2EG82_9CAUL</name>
<evidence type="ECO:0000256" key="1">
    <source>
        <dbReference type="ARBA" id="ARBA00022679"/>
    </source>
</evidence>
<evidence type="ECO:0000313" key="5">
    <source>
        <dbReference type="Proteomes" id="UP001549110"/>
    </source>
</evidence>
<dbReference type="InterPro" id="IPR000182">
    <property type="entry name" value="GNAT_dom"/>
</dbReference>
<sequence length="166" mass="18375">MIQIRPARPVEIGRVRDIERMSATRFLGTDLASIADDEPTDADTLARRIAEGGLLVAEEAGVPVAFVMFREVESCAYVEQIDVLPSHAGRAIGAGLLDVVSALARDRGFLALTLSTFREVPFNAPYYRRLGFVEVSDLTPAMADIRREHEARGLDETARLFMRRDV</sequence>
<evidence type="ECO:0000256" key="2">
    <source>
        <dbReference type="ARBA" id="ARBA00023315"/>
    </source>
</evidence>